<feature type="domain" description="Aconitase A/isopropylmalate dehydratase small subunit swivel" evidence="12">
    <location>
        <begin position="667"/>
        <end position="798"/>
    </location>
</feature>
<evidence type="ECO:0000256" key="5">
    <source>
        <dbReference type="ARBA" id="ARBA00022485"/>
    </source>
</evidence>
<dbReference type="Proteomes" id="UP000265836">
    <property type="component" value="Unassembled WGS sequence"/>
</dbReference>
<comment type="cofactor">
    <cofactor evidence="1">
        <name>[4Fe-4S] cluster</name>
        <dbReference type="ChEBI" id="CHEBI:49883"/>
    </cofactor>
</comment>
<dbReference type="EC" id="4.2.1.3" evidence="4"/>
<dbReference type="NCBIfam" id="NF009520">
    <property type="entry name" value="PRK12881.1"/>
    <property type="match status" value="1"/>
</dbReference>
<proteinExistence type="inferred from homology"/>
<evidence type="ECO:0000256" key="6">
    <source>
        <dbReference type="ARBA" id="ARBA00022723"/>
    </source>
</evidence>
<sequence>MNDTVNSQYRKRLPGTALDYFDAREAVEAIQAGAWAGLPYTSRVLAEQLVRRCDPQDLTASLEQLVYRKRDLDFPWYPARVVCHDILGQTALVDLAGLRDAIAEQGGDPSKVNPVVPTQLIVDHSLAVEAPGFDPDAFEKNRAIEDRRNEDRFHFIDWTKTAFKNVDVIPAGNGIMHQINLEKMSPVIQARGGIAFPDTCVGTDSHTPHVDALGVIAIGVGGLEAETVMLGHPSMMRLPDIVGVELAGKRQPGITATDIVLALTEFLRKERVVGAYVEFFGEGADSLSIGDRATISNMCPEYGATASMFYIDGQTIDYLKLTGREPEQVALVENYAKTLGLWSDALKTAEYERVLRFDLGSVVRNMAGPSNPHRRLPTSALAERGIADEAKLQAGKGEEAQGLMPDGAVIIAAITSCTNTSNPRNVIAAGLVAKKANALGLVRKPWVKTSFAPGSKVAKLYLEEAGLLPELEKLGFGIVAYACTTCNGMSGALDPVIQKEIIDRDLYATAVLSGNRNFDGRIHPYAKQAFLASPPLVVAYAIAGTVRFDIEQDALGNDAQGNPITLKDLWPSDEEIDAIVAASVKPEQFKQIYIPMFDLGAVQEAESPLYDWRPQSTYIRRPPYWEGALAGERTLKGMLPLAILPDNITTDHLSPSNAILLDSAAGEYLHKMGLPEEDFNSYATHRGDHLTAQRATFANPQLVNEMVVVDGQVKKGSLARVEPEGKVMRMWEAIETYMNRKQNLIIIAGADYGQGSSRDWAAKGVRLAGVEVIVAEGFERIHRTNLVGMGVLPVEFKPGTTRLTLSLDGTETYDIEGDIAPRCDLTLVVNRRNGEVVRVPVTCRLDTAADVSVYKAGGVLQRFAKDFLKGAVA</sequence>
<evidence type="ECO:0000256" key="4">
    <source>
        <dbReference type="ARBA" id="ARBA00012926"/>
    </source>
</evidence>
<dbReference type="PRINTS" id="PR00415">
    <property type="entry name" value="ACONITASE"/>
</dbReference>
<evidence type="ECO:0000256" key="3">
    <source>
        <dbReference type="ARBA" id="ARBA00007185"/>
    </source>
</evidence>
<evidence type="ECO:0000313" key="13">
    <source>
        <dbReference type="EMBL" id="RIA36218.1"/>
    </source>
</evidence>
<dbReference type="InterPro" id="IPR012708">
    <property type="entry name" value="2Me_IsoCit_deHydtase_FeS-dep"/>
</dbReference>
<dbReference type="Pfam" id="PF00694">
    <property type="entry name" value="Aconitase_C"/>
    <property type="match status" value="1"/>
</dbReference>
<comment type="catalytic activity">
    <reaction evidence="10">
        <text>citrate = D-threo-isocitrate</text>
        <dbReference type="Rhea" id="RHEA:10336"/>
        <dbReference type="ChEBI" id="CHEBI:15562"/>
        <dbReference type="ChEBI" id="CHEBI:16947"/>
        <dbReference type="EC" id="4.2.1.3"/>
    </reaction>
</comment>
<dbReference type="Gene3D" id="6.10.190.10">
    <property type="match status" value="1"/>
</dbReference>
<keyword evidence="9" id="KW-0456">Lyase</keyword>
<keyword evidence="6" id="KW-0479">Metal-binding</keyword>
<organism evidence="13 14">
    <name type="scientific">Ectopseudomonas oleovorans</name>
    <name type="common">Pseudomonas oleovorans</name>
    <dbReference type="NCBI Taxonomy" id="301"/>
    <lineage>
        <taxon>Bacteria</taxon>
        <taxon>Pseudomonadati</taxon>
        <taxon>Pseudomonadota</taxon>
        <taxon>Gammaproteobacteria</taxon>
        <taxon>Pseudomonadales</taxon>
        <taxon>Pseudomonadaceae</taxon>
        <taxon>Ectopseudomonas</taxon>
    </lineage>
</organism>
<dbReference type="GO" id="GO:0019679">
    <property type="term" value="P:propionate metabolic process, methylcitrate cycle"/>
    <property type="evidence" value="ECO:0007669"/>
    <property type="project" value="InterPro"/>
</dbReference>
<name>A0A397NIR5_ECTOL</name>
<dbReference type="SUPFAM" id="SSF53732">
    <property type="entry name" value="Aconitase iron-sulfur domain"/>
    <property type="match status" value="1"/>
</dbReference>
<evidence type="ECO:0000256" key="2">
    <source>
        <dbReference type="ARBA" id="ARBA00005026"/>
    </source>
</evidence>
<evidence type="ECO:0000259" key="11">
    <source>
        <dbReference type="Pfam" id="PF00330"/>
    </source>
</evidence>
<reference evidence="13 14" key="1">
    <citation type="submission" date="2018-08" db="EMBL/GenBank/DDBJ databases">
        <title>Genome sequencing of rice bacterial endophytes.</title>
        <authorList>
            <person name="Venturi V."/>
        </authorList>
    </citation>
    <scope>NUCLEOTIDE SEQUENCE [LARGE SCALE GENOMIC DNA]</scope>
    <source>
        <strain evidence="13 14">E1205</strain>
    </source>
</reference>
<dbReference type="FunFam" id="3.30.499.10:FF:000014">
    <property type="entry name" value="Aconitate hydratase 1"/>
    <property type="match status" value="1"/>
</dbReference>
<dbReference type="InterPro" id="IPR015931">
    <property type="entry name" value="Acnase/IPM_dHydase_lsu_aba_1/3"/>
</dbReference>
<dbReference type="InterPro" id="IPR015928">
    <property type="entry name" value="Aconitase/3IPM_dehydase_swvl"/>
</dbReference>
<dbReference type="EMBL" id="QXDA01000001">
    <property type="protein sequence ID" value="RIA36218.1"/>
    <property type="molecule type" value="Genomic_DNA"/>
</dbReference>
<evidence type="ECO:0000256" key="7">
    <source>
        <dbReference type="ARBA" id="ARBA00023004"/>
    </source>
</evidence>
<dbReference type="AlphaFoldDB" id="A0A397NIR5"/>
<comment type="caution">
    <text evidence="13">The sequence shown here is derived from an EMBL/GenBank/DDBJ whole genome shotgun (WGS) entry which is preliminary data.</text>
</comment>
<dbReference type="Gene3D" id="3.20.19.10">
    <property type="entry name" value="Aconitase, domain 4"/>
    <property type="match status" value="1"/>
</dbReference>
<dbReference type="PANTHER" id="PTHR11670">
    <property type="entry name" value="ACONITASE/IRON-RESPONSIVE ELEMENT FAMILY MEMBER"/>
    <property type="match status" value="1"/>
</dbReference>
<evidence type="ECO:0000256" key="8">
    <source>
        <dbReference type="ARBA" id="ARBA00023014"/>
    </source>
</evidence>
<protein>
    <recommendedName>
        <fullName evidence="4">aconitate hydratase</fullName>
        <ecNumber evidence="4">4.2.1.3</ecNumber>
    </recommendedName>
</protein>
<keyword evidence="7" id="KW-0408">Iron</keyword>
<dbReference type="InterPro" id="IPR000573">
    <property type="entry name" value="AconitaseA/IPMdHydase_ssu_swvl"/>
</dbReference>
<dbReference type="FunFam" id="3.20.19.10:FF:000006">
    <property type="entry name" value="Aconitate hydratase 1"/>
    <property type="match status" value="1"/>
</dbReference>
<keyword evidence="5" id="KW-0004">4Fe-4S</keyword>
<evidence type="ECO:0000259" key="12">
    <source>
        <dbReference type="Pfam" id="PF00694"/>
    </source>
</evidence>
<dbReference type="GO" id="GO:0046872">
    <property type="term" value="F:metal ion binding"/>
    <property type="evidence" value="ECO:0007669"/>
    <property type="project" value="UniProtKB-KW"/>
</dbReference>
<accession>A0A397NIR5</accession>
<evidence type="ECO:0000256" key="9">
    <source>
        <dbReference type="ARBA" id="ARBA00023239"/>
    </source>
</evidence>
<dbReference type="SUPFAM" id="SSF52016">
    <property type="entry name" value="LeuD/IlvD-like"/>
    <property type="match status" value="1"/>
</dbReference>
<evidence type="ECO:0000256" key="1">
    <source>
        <dbReference type="ARBA" id="ARBA00001966"/>
    </source>
</evidence>
<gene>
    <name evidence="13" type="ORF">DFO61_0681</name>
</gene>
<dbReference type="InterPro" id="IPR036008">
    <property type="entry name" value="Aconitase_4Fe-4S_dom"/>
</dbReference>
<dbReference type="Gene3D" id="3.30.499.10">
    <property type="entry name" value="Aconitase, domain 3"/>
    <property type="match status" value="2"/>
</dbReference>
<comment type="similarity">
    <text evidence="3">Belongs to the aconitase/IPM isomerase family.</text>
</comment>
<dbReference type="InterPro" id="IPR001030">
    <property type="entry name" value="Acoase/IPM_deHydtase_lsu_aba"/>
</dbReference>
<evidence type="ECO:0000256" key="10">
    <source>
        <dbReference type="ARBA" id="ARBA00023501"/>
    </source>
</evidence>
<dbReference type="InterPro" id="IPR006249">
    <property type="entry name" value="Aconitase/IRP2"/>
</dbReference>
<dbReference type="Pfam" id="PF00330">
    <property type="entry name" value="Aconitase"/>
    <property type="match status" value="1"/>
</dbReference>
<dbReference type="RefSeq" id="WP_119691511.1">
    <property type="nucleotide sequence ID" value="NZ_QXDA01000001.1"/>
</dbReference>
<dbReference type="GO" id="GO:0051539">
    <property type="term" value="F:4 iron, 4 sulfur cluster binding"/>
    <property type="evidence" value="ECO:0007669"/>
    <property type="project" value="UniProtKB-KW"/>
</dbReference>
<evidence type="ECO:0000313" key="14">
    <source>
        <dbReference type="Proteomes" id="UP000265836"/>
    </source>
</evidence>
<dbReference type="GO" id="GO:0003994">
    <property type="term" value="F:aconitate hydratase activity"/>
    <property type="evidence" value="ECO:0007669"/>
    <property type="project" value="UniProtKB-EC"/>
</dbReference>
<dbReference type="NCBIfam" id="TIGR02333">
    <property type="entry name" value="2met_isocit_dHY"/>
    <property type="match status" value="1"/>
</dbReference>
<keyword evidence="8" id="KW-0411">Iron-sulfur</keyword>
<dbReference type="NCBIfam" id="NF006757">
    <property type="entry name" value="PRK09277.1"/>
    <property type="match status" value="1"/>
</dbReference>
<feature type="domain" description="Aconitase/3-isopropylmalate dehydratase large subunit alpha/beta/alpha" evidence="11">
    <location>
        <begin position="70"/>
        <end position="544"/>
    </location>
</feature>
<comment type="pathway">
    <text evidence="2">Organic acid metabolism; propanoate degradation.</text>
</comment>